<dbReference type="Proteomes" id="UP001595891">
    <property type="component" value="Unassembled WGS sequence"/>
</dbReference>
<organism evidence="2 3">
    <name type="scientific">Sphaerisporangium corydalis</name>
    <dbReference type="NCBI Taxonomy" id="1441875"/>
    <lineage>
        <taxon>Bacteria</taxon>
        <taxon>Bacillati</taxon>
        <taxon>Actinomycetota</taxon>
        <taxon>Actinomycetes</taxon>
        <taxon>Streptosporangiales</taxon>
        <taxon>Streptosporangiaceae</taxon>
        <taxon>Sphaerisporangium</taxon>
    </lineage>
</organism>
<keyword evidence="3" id="KW-1185">Reference proteome</keyword>
<proteinExistence type="predicted"/>
<dbReference type="Pfam" id="PF04149">
    <property type="entry name" value="DUF397"/>
    <property type="match status" value="1"/>
</dbReference>
<protein>
    <submittedName>
        <fullName evidence="2">DUF397 domain-containing protein</fullName>
    </submittedName>
</protein>
<dbReference type="RefSeq" id="WP_262845261.1">
    <property type="nucleotide sequence ID" value="NZ_JBHSFN010000025.1"/>
</dbReference>
<reference evidence="3" key="1">
    <citation type="journal article" date="2019" name="Int. J. Syst. Evol. Microbiol.">
        <title>The Global Catalogue of Microorganisms (GCM) 10K type strain sequencing project: providing services to taxonomists for standard genome sequencing and annotation.</title>
        <authorList>
            <consortium name="The Broad Institute Genomics Platform"/>
            <consortium name="The Broad Institute Genome Sequencing Center for Infectious Disease"/>
            <person name="Wu L."/>
            <person name="Ma J."/>
        </authorList>
    </citation>
    <scope>NUCLEOTIDE SEQUENCE [LARGE SCALE GENOMIC DNA]</scope>
    <source>
        <strain evidence="3">CCUG 49560</strain>
    </source>
</reference>
<evidence type="ECO:0000313" key="2">
    <source>
        <dbReference type="EMBL" id="MFC4590718.1"/>
    </source>
</evidence>
<gene>
    <name evidence="2" type="ORF">ACFO8L_31800</name>
</gene>
<dbReference type="InterPro" id="IPR007278">
    <property type="entry name" value="DUF397"/>
</dbReference>
<evidence type="ECO:0000313" key="3">
    <source>
        <dbReference type="Proteomes" id="UP001595891"/>
    </source>
</evidence>
<evidence type="ECO:0000259" key="1">
    <source>
        <dbReference type="Pfam" id="PF04149"/>
    </source>
</evidence>
<dbReference type="EMBL" id="JBHSFN010000025">
    <property type="protein sequence ID" value="MFC4590718.1"/>
    <property type="molecule type" value="Genomic_DNA"/>
</dbReference>
<name>A0ABV9EMM6_9ACTN</name>
<feature type="domain" description="DUF397" evidence="1">
    <location>
        <begin position="6"/>
        <end position="60"/>
    </location>
</feature>
<accession>A0ABV9EMM6</accession>
<sequence>MELSLAKWRKSSHSQGNGDECVEVASNLPGGVAVRDSKNPDGPKLIFTFSAWVMFIDRVKGTGPALGG</sequence>
<comment type="caution">
    <text evidence="2">The sequence shown here is derived from an EMBL/GenBank/DDBJ whole genome shotgun (WGS) entry which is preliminary data.</text>
</comment>